<name>A0A438CVQ0_VITVI</name>
<dbReference type="Pfam" id="PF07727">
    <property type="entry name" value="RVT_2"/>
    <property type="match status" value="1"/>
</dbReference>
<reference evidence="2 3" key="1">
    <citation type="journal article" date="2018" name="PLoS Genet.">
        <title>Population sequencing reveals clonal diversity and ancestral inbreeding in the grapevine cultivar Chardonnay.</title>
        <authorList>
            <person name="Roach M.J."/>
            <person name="Johnson D.L."/>
            <person name="Bohlmann J."/>
            <person name="van Vuuren H.J."/>
            <person name="Jones S.J."/>
            <person name="Pretorius I.S."/>
            <person name="Schmidt S.A."/>
            <person name="Borneman A.R."/>
        </authorList>
    </citation>
    <scope>NUCLEOTIDE SEQUENCE [LARGE SCALE GENOMIC DNA]</scope>
    <source>
        <strain evidence="3">cv. Chardonnay</strain>
        <tissue evidence="2">Leaf</tissue>
    </source>
</reference>
<dbReference type="SUPFAM" id="SSF56672">
    <property type="entry name" value="DNA/RNA polymerases"/>
    <property type="match status" value="1"/>
</dbReference>
<feature type="domain" description="Reverse transcriptase Ty1/copia-type" evidence="1">
    <location>
        <begin position="289"/>
        <end position="417"/>
    </location>
</feature>
<evidence type="ECO:0000259" key="1">
    <source>
        <dbReference type="Pfam" id="PF07727"/>
    </source>
</evidence>
<dbReference type="PANTHER" id="PTHR43383:SF2">
    <property type="entry name" value="AMIDOHYDROLASE 2 FAMILY PROTEIN"/>
    <property type="match status" value="1"/>
</dbReference>
<dbReference type="AlphaFoldDB" id="A0A438CVQ0"/>
<dbReference type="InterPro" id="IPR043502">
    <property type="entry name" value="DNA/RNA_pol_sf"/>
</dbReference>
<sequence>MLGPTKTTVSVPSSDNSALAACGVDGALGDAHGDTHNTRRSGNLWCEHCQRSNHNRENCWKLYGKPQNWKDNKGNRNQLEQLYKLLTPSVATVSPPLGLNTSFLAQKGSFSAHNPDSRHIKVKIVDGSLATHARTGSDFGEEDDNFENKQASTASCVSSSLFRKNEIMLWHFKPGGAQQHQQELRVYSRQIRPREVGSTMVFQPCQESDPRVLPEVNHLNLPIAVRKGTRSCTQYPISNYVCYNHLSPSFQAFISRLAKTETPKNIYEALNKLEWKKGVLEEMVALEKNHTWDVVNNPEGKTPIGCKWVFAIKYKSDGSIDRYKARLVAKGFTLTYGIEYQKTFAPVAKLNIVRVLLSIAANLDWQLQQLDIKNAFPNGDLEEEVYMDLPPGFDKERKEGKVYKLKKSLYKLKQSPQA</sequence>
<proteinExistence type="predicted"/>
<evidence type="ECO:0000313" key="2">
    <source>
        <dbReference type="EMBL" id="RVW27278.1"/>
    </source>
</evidence>
<comment type="caution">
    <text evidence="2">The sequence shown here is derived from an EMBL/GenBank/DDBJ whole genome shotgun (WGS) entry which is preliminary data.</text>
</comment>
<organism evidence="2 3">
    <name type="scientific">Vitis vinifera</name>
    <name type="common">Grape</name>
    <dbReference type="NCBI Taxonomy" id="29760"/>
    <lineage>
        <taxon>Eukaryota</taxon>
        <taxon>Viridiplantae</taxon>
        <taxon>Streptophyta</taxon>
        <taxon>Embryophyta</taxon>
        <taxon>Tracheophyta</taxon>
        <taxon>Spermatophyta</taxon>
        <taxon>Magnoliopsida</taxon>
        <taxon>eudicotyledons</taxon>
        <taxon>Gunneridae</taxon>
        <taxon>Pentapetalae</taxon>
        <taxon>rosids</taxon>
        <taxon>Vitales</taxon>
        <taxon>Vitaceae</taxon>
        <taxon>Viteae</taxon>
        <taxon>Vitis</taxon>
    </lineage>
</organism>
<accession>A0A438CVQ0</accession>
<dbReference type="InterPro" id="IPR013103">
    <property type="entry name" value="RVT_2"/>
</dbReference>
<dbReference type="Proteomes" id="UP000288805">
    <property type="component" value="Unassembled WGS sequence"/>
</dbReference>
<protein>
    <submittedName>
        <fullName evidence="2">Retrovirus-related Pol polyprotein from transposon RE1</fullName>
    </submittedName>
</protein>
<evidence type="ECO:0000313" key="3">
    <source>
        <dbReference type="Proteomes" id="UP000288805"/>
    </source>
</evidence>
<dbReference type="EMBL" id="QGNW01001960">
    <property type="protein sequence ID" value="RVW27278.1"/>
    <property type="molecule type" value="Genomic_DNA"/>
</dbReference>
<gene>
    <name evidence="2" type="primary">RE1_1691</name>
    <name evidence="2" type="ORF">CK203_103087</name>
</gene>
<dbReference type="PANTHER" id="PTHR43383">
    <property type="entry name" value="NODULIN 6"/>
    <property type="match status" value="1"/>
</dbReference>